<gene>
    <name evidence="1" type="ORF">N7U62_16410</name>
</gene>
<dbReference type="RefSeq" id="WP_264139109.1">
    <property type="nucleotide sequence ID" value="NZ_JAOYOD010000001.1"/>
</dbReference>
<accession>A0ABT3CXD7</accession>
<sequence>MKAASVKELKEALKEKSEKELMELCLQLSRFKKENKELLTYLLYEAQDEDSYIQSVKTEMDELFAEINRYSYYYVNKSARKILRLTKKYIRYSKKRETEVELLTYYCQCLLEFDPPLQRNATLFNLYQRQVASVRKSLSKLHEDLQYDYGRILDEML</sequence>
<dbReference type="Proteomes" id="UP001300692">
    <property type="component" value="Unassembled WGS sequence"/>
</dbReference>
<organism evidence="1 2">
    <name type="scientific">Reichenbachiella ulvae</name>
    <dbReference type="NCBI Taxonomy" id="2980104"/>
    <lineage>
        <taxon>Bacteria</taxon>
        <taxon>Pseudomonadati</taxon>
        <taxon>Bacteroidota</taxon>
        <taxon>Cytophagia</taxon>
        <taxon>Cytophagales</taxon>
        <taxon>Reichenbachiellaceae</taxon>
        <taxon>Reichenbachiella</taxon>
    </lineage>
</organism>
<evidence type="ECO:0000313" key="1">
    <source>
        <dbReference type="EMBL" id="MCV9388267.1"/>
    </source>
</evidence>
<comment type="caution">
    <text evidence="1">The sequence shown here is derived from an EMBL/GenBank/DDBJ whole genome shotgun (WGS) entry which is preliminary data.</text>
</comment>
<name>A0ABT3CXD7_9BACT</name>
<proteinExistence type="predicted"/>
<reference evidence="1 2" key="1">
    <citation type="submission" date="2022-10" db="EMBL/GenBank/DDBJ databases">
        <title>Comparative genomics and taxonomic characterization of three novel marine species of genus Reichenbachiella exhibiting antioxidant and polysaccharide degradation activities.</title>
        <authorList>
            <person name="Muhammad N."/>
            <person name="Lee Y.-J."/>
            <person name="Ko J."/>
            <person name="Kim S.-G."/>
        </authorList>
    </citation>
    <scope>NUCLEOTIDE SEQUENCE [LARGE SCALE GENOMIC DNA]</scope>
    <source>
        <strain evidence="1 2">ABR2-5</strain>
    </source>
</reference>
<protein>
    <submittedName>
        <fullName evidence="1">Uncharacterized protein</fullName>
    </submittedName>
</protein>
<dbReference type="EMBL" id="JAOYOD010000001">
    <property type="protein sequence ID" value="MCV9388267.1"/>
    <property type="molecule type" value="Genomic_DNA"/>
</dbReference>
<evidence type="ECO:0000313" key="2">
    <source>
        <dbReference type="Proteomes" id="UP001300692"/>
    </source>
</evidence>
<keyword evidence="2" id="KW-1185">Reference proteome</keyword>